<comment type="caution">
    <text evidence="2">The sequence shown here is derived from an EMBL/GenBank/DDBJ whole genome shotgun (WGS) entry which is preliminary data.</text>
</comment>
<dbReference type="RefSeq" id="WP_272751251.1">
    <property type="nucleotide sequence ID" value="NZ_JAQQLF010000007.1"/>
</dbReference>
<keyword evidence="3" id="KW-1185">Reference proteome</keyword>
<evidence type="ECO:0000313" key="3">
    <source>
        <dbReference type="Proteomes" id="UP001219956"/>
    </source>
</evidence>
<dbReference type="Proteomes" id="UP001219956">
    <property type="component" value="Unassembled WGS sequence"/>
</dbReference>
<organism evidence="2 3">
    <name type="scientific">Vogesella aquatica</name>
    <dbReference type="NCBI Taxonomy" id="2984206"/>
    <lineage>
        <taxon>Bacteria</taxon>
        <taxon>Pseudomonadati</taxon>
        <taxon>Pseudomonadota</taxon>
        <taxon>Betaproteobacteria</taxon>
        <taxon>Neisseriales</taxon>
        <taxon>Chromobacteriaceae</taxon>
        <taxon>Vogesella</taxon>
    </lineage>
</organism>
<evidence type="ECO:0000313" key="2">
    <source>
        <dbReference type="EMBL" id="MDC7716874.1"/>
    </source>
</evidence>
<dbReference type="Pfam" id="PF05144">
    <property type="entry name" value="Phage_CRI"/>
    <property type="match status" value="1"/>
</dbReference>
<sequence>MAIDTFTVSFPFKSASSKNGKTPYIKANKEKDDILSKDFDRSFSLPFNKLNNVDKARYALRIYRDKTIQIRCSAASILQGHNFSGSNDAATIIPKVVLAIIKSHGLILDPETMLQIATGNMEIRELHIAGYLPLPDTVTHHQLYQRVSDAMRHSHHVDQYLQNKHPTIYIGQRQTFILVLYDKGCDVPKIHHKRWIFEPRTKDWPEYKKQCADFLDRHARIEARYYLKQFQREKILTVADLSKERVKELFFKAIKNNLPPTLTFEISNTTHLLNQIPIPSKRIATQLYLAGHDLANSFDLDNRNHQNQFNSLRKDLLQYGIDISTPAPAVTGKNVVVDFSKAEIRSHKVFRRLTEFRAAQRERADE</sequence>
<accession>A0ABT5IWE6</accession>
<protein>
    <submittedName>
        <fullName evidence="2">Phage/plasmid replication protein</fullName>
    </submittedName>
</protein>
<dbReference type="InterPro" id="IPR022686">
    <property type="entry name" value="G2P_N"/>
</dbReference>
<dbReference type="EMBL" id="JAQQLF010000007">
    <property type="protein sequence ID" value="MDC7716874.1"/>
    <property type="molecule type" value="Genomic_DNA"/>
</dbReference>
<name>A0ABT5IWE6_9NEIS</name>
<feature type="domain" description="Replication-associated protein G2P N-terminal" evidence="1">
    <location>
        <begin position="3"/>
        <end position="241"/>
    </location>
</feature>
<evidence type="ECO:0000259" key="1">
    <source>
        <dbReference type="Pfam" id="PF05144"/>
    </source>
</evidence>
<proteinExistence type="predicted"/>
<gene>
    <name evidence="2" type="ORF">PQU95_06550</name>
</gene>
<reference evidence="2 3" key="1">
    <citation type="submission" date="2023-01" db="EMBL/GenBank/DDBJ databases">
        <title>Novel species of the genus Vogesella isolated from rivers.</title>
        <authorList>
            <person name="Lu H."/>
        </authorList>
    </citation>
    <scope>NUCLEOTIDE SEQUENCE [LARGE SCALE GENOMIC DNA]</scope>
    <source>
        <strain evidence="2 3">DC21W</strain>
    </source>
</reference>